<dbReference type="AlphaFoldDB" id="A0A839Q508"/>
<dbReference type="GO" id="GO:0045892">
    <property type="term" value="P:negative regulation of DNA-templated transcription"/>
    <property type="evidence" value="ECO:0007669"/>
    <property type="project" value="TreeGrafter"/>
</dbReference>
<dbReference type="InterPro" id="IPR014757">
    <property type="entry name" value="Tscrpt_reg_IclR_C"/>
</dbReference>
<evidence type="ECO:0000256" key="3">
    <source>
        <dbReference type="ARBA" id="ARBA00023125"/>
    </source>
</evidence>
<dbReference type="EMBL" id="JACHVT010000008">
    <property type="protein sequence ID" value="MBB2988262.1"/>
    <property type="molecule type" value="Genomic_DNA"/>
</dbReference>
<evidence type="ECO:0000256" key="1">
    <source>
        <dbReference type="ARBA" id="ARBA00022798"/>
    </source>
</evidence>
<evidence type="ECO:0000256" key="2">
    <source>
        <dbReference type="ARBA" id="ARBA00023015"/>
    </source>
</evidence>
<dbReference type="CDD" id="cd00090">
    <property type="entry name" value="HTH_ARSR"/>
    <property type="match status" value="1"/>
</dbReference>
<accession>A0A839Q508</accession>
<keyword evidence="3 10" id="KW-0238">DNA-binding</keyword>
<dbReference type="InterPro" id="IPR036390">
    <property type="entry name" value="WH_DNA-bd_sf"/>
</dbReference>
<dbReference type="InterPro" id="IPR036388">
    <property type="entry name" value="WH-like_DNA-bd_sf"/>
</dbReference>
<evidence type="ECO:0000259" key="8">
    <source>
        <dbReference type="PROSITE" id="PS51077"/>
    </source>
</evidence>
<protein>
    <recommendedName>
        <fullName evidence="6">Glycerol operon regulatory protein</fullName>
    </recommendedName>
</protein>
<dbReference type="PANTHER" id="PTHR30136:SF24">
    <property type="entry name" value="HTH-TYPE TRANSCRIPTIONAL REPRESSOR ALLR"/>
    <property type="match status" value="1"/>
</dbReference>
<keyword evidence="1" id="KW-0319">Glycerol metabolism</keyword>
<dbReference type="InterPro" id="IPR011991">
    <property type="entry name" value="ArsR-like_HTH"/>
</dbReference>
<dbReference type="Pfam" id="PF09339">
    <property type="entry name" value="HTH_IclR"/>
    <property type="match status" value="1"/>
</dbReference>
<feature type="domain" description="IclR-ED" evidence="9">
    <location>
        <begin position="90"/>
        <end position="272"/>
    </location>
</feature>
<evidence type="ECO:0000313" key="11">
    <source>
        <dbReference type="Proteomes" id="UP000590811"/>
    </source>
</evidence>
<dbReference type="Gene3D" id="3.30.450.40">
    <property type="match status" value="1"/>
</dbReference>
<dbReference type="SUPFAM" id="SSF46785">
    <property type="entry name" value="Winged helix' DNA-binding domain"/>
    <property type="match status" value="1"/>
</dbReference>
<evidence type="ECO:0000256" key="6">
    <source>
        <dbReference type="ARBA" id="ARBA00070406"/>
    </source>
</evidence>
<name>A0A839Q508_9MICO</name>
<dbReference type="Proteomes" id="UP000590811">
    <property type="component" value="Unassembled WGS sequence"/>
</dbReference>
<dbReference type="InterPro" id="IPR005471">
    <property type="entry name" value="Tscrpt_reg_IclR_N"/>
</dbReference>
<reference evidence="10 11" key="1">
    <citation type="submission" date="2020-08" db="EMBL/GenBank/DDBJ databases">
        <title>Genomic Encyclopedia of Type Strains, Phase IV (KMG-V): Genome sequencing to study the core and pangenomes of soil and plant-associated prokaryotes.</title>
        <authorList>
            <person name="Whitman W."/>
        </authorList>
    </citation>
    <scope>NUCLEOTIDE SEQUENCE [LARGE SCALE GENOMIC DNA]</scope>
    <source>
        <strain evidence="10 11">B3ACCR2</strain>
    </source>
</reference>
<dbReference type="PANTHER" id="PTHR30136">
    <property type="entry name" value="HELIX-TURN-HELIX TRANSCRIPTIONAL REGULATOR, ICLR FAMILY"/>
    <property type="match status" value="1"/>
</dbReference>
<dbReference type="Gene3D" id="1.10.10.10">
    <property type="entry name" value="Winged helix-like DNA-binding domain superfamily/Winged helix DNA-binding domain"/>
    <property type="match status" value="1"/>
</dbReference>
<evidence type="ECO:0000313" key="10">
    <source>
        <dbReference type="EMBL" id="MBB2988262.1"/>
    </source>
</evidence>
<keyword evidence="4" id="KW-0804">Transcription</keyword>
<organism evidence="10 11">
    <name type="scientific">Terracoccus luteus</name>
    <dbReference type="NCBI Taxonomy" id="53356"/>
    <lineage>
        <taxon>Bacteria</taxon>
        <taxon>Bacillati</taxon>
        <taxon>Actinomycetota</taxon>
        <taxon>Actinomycetes</taxon>
        <taxon>Micrococcales</taxon>
        <taxon>Intrasporangiaceae</taxon>
        <taxon>Terracoccus</taxon>
    </lineage>
</organism>
<evidence type="ECO:0000256" key="4">
    <source>
        <dbReference type="ARBA" id="ARBA00023163"/>
    </source>
</evidence>
<comment type="caution">
    <text evidence="10">The sequence shown here is derived from an EMBL/GenBank/DDBJ whole genome shotgun (WGS) entry which is preliminary data.</text>
</comment>
<dbReference type="PROSITE" id="PS51077">
    <property type="entry name" value="HTH_ICLR"/>
    <property type="match status" value="1"/>
</dbReference>
<comment type="function">
    <text evidence="5">May be an activator protein for the gylABX operon.</text>
</comment>
<dbReference type="SUPFAM" id="SSF55781">
    <property type="entry name" value="GAF domain-like"/>
    <property type="match status" value="1"/>
</dbReference>
<evidence type="ECO:0000256" key="5">
    <source>
        <dbReference type="ARBA" id="ARBA00058938"/>
    </source>
</evidence>
<dbReference type="GO" id="GO:0003677">
    <property type="term" value="F:DNA binding"/>
    <property type="evidence" value="ECO:0007669"/>
    <property type="project" value="UniProtKB-KW"/>
</dbReference>
<evidence type="ECO:0000259" key="9">
    <source>
        <dbReference type="PROSITE" id="PS51078"/>
    </source>
</evidence>
<dbReference type="PROSITE" id="PS51078">
    <property type="entry name" value="ICLR_ED"/>
    <property type="match status" value="1"/>
</dbReference>
<keyword evidence="2" id="KW-0805">Transcription regulation</keyword>
<dbReference type="FunFam" id="1.10.10.10:FF:000056">
    <property type="entry name" value="IclR family transcriptional regulator"/>
    <property type="match status" value="1"/>
</dbReference>
<dbReference type="GO" id="GO:0006071">
    <property type="term" value="P:glycerol metabolic process"/>
    <property type="evidence" value="ECO:0007669"/>
    <property type="project" value="UniProtKB-KW"/>
</dbReference>
<dbReference type="Pfam" id="PF01614">
    <property type="entry name" value="IclR_C"/>
    <property type="match status" value="1"/>
</dbReference>
<dbReference type="InterPro" id="IPR029016">
    <property type="entry name" value="GAF-like_dom_sf"/>
</dbReference>
<dbReference type="InterPro" id="IPR050707">
    <property type="entry name" value="HTH_MetabolicPath_Reg"/>
</dbReference>
<dbReference type="RefSeq" id="WP_184511235.1">
    <property type="nucleotide sequence ID" value="NZ_JACHVT010000008.1"/>
</dbReference>
<dbReference type="GO" id="GO:0003700">
    <property type="term" value="F:DNA-binding transcription factor activity"/>
    <property type="evidence" value="ECO:0007669"/>
    <property type="project" value="TreeGrafter"/>
</dbReference>
<dbReference type="SMART" id="SM00346">
    <property type="entry name" value="HTH_ICLR"/>
    <property type="match status" value="1"/>
</dbReference>
<gene>
    <name evidence="10" type="ORF">FHW14_003451</name>
</gene>
<feature type="region of interest" description="Disordered" evidence="7">
    <location>
        <begin position="1"/>
        <end position="22"/>
    </location>
</feature>
<evidence type="ECO:0000256" key="7">
    <source>
        <dbReference type="SAM" id="MobiDB-lite"/>
    </source>
</evidence>
<sequence length="275" mass="28968">MSGTGANSDRRTTGPATSSTAGDAKGASVVVTAINVLRCFSTAEPLLGVTEIALQVGLHKSSASRLLATLEKEGLVDRDPVSRKYRLGLGLLTVAGPLLADLDVRRAALPVLQELSTATQETTALVLWSGSQAVTVEQVPSPQQIKHTNPLGTRYQTIESASVQVFLAHFTRETVTTLLATGRPHSTHTAPVDLDHLWAELEHVAAKGFAVNYAQTSNDEVGVAAPVNDHRGELVAAVLVAAPRYRTTPRQAEAFGEHTVTAAANISRRLGAAST</sequence>
<feature type="domain" description="HTH iclR-type" evidence="8">
    <location>
        <begin position="27"/>
        <end position="89"/>
    </location>
</feature>
<proteinExistence type="predicted"/>